<feature type="transmembrane region" description="Helical" evidence="1">
    <location>
        <begin position="479"/>
        <end position="502"/>
    </location>
</feature>
<evidence type="ECO:0000313" key="4">
    <source>
        <dbReference type="Proteomes" id="UP000036873"/>
    </source>
</evidence>
<proteinExistence type="predicted"/>
<dbReference type="OrthoDB" id="1779709at2"/>
<feature type="chain" id="PRO_5005567673" description="DUF2334 domain-containing protein" evidence="2">
    <location>
        <begin position="24"/>
        <end position="530"/>
    </location>
</feature>
<evidence type="ECO:0000256" key="1">
    <source>
        <dbReference type="SAM" id="Phobius"/>
    </source>
</evidence>
<keyword evidence="4" id="KW-1185">Reference proteome</keyword>
<dbReference type="Proteomes" id="UP000036873">
    <property type="component" value="Unassembled WGS sequence"/>
</dbReference>
<organism evidence="3 4">
    <name type="scientific">Acetobacterium bakii</name>
    <dbReference type="NCBI Taxonomy" id="52689"/>
    <lineage>
        <taxon>Bacteria</taxon>
        <taxon>Bacillati</taxon>
        <taxon>Bacillota</taxon>
        <taxon>Clostridia</taxon>
        <taxon>Eubacteriales</taxon>
        <taxon>Eubacteriaceae</taxon>
        <taxon>Acetobacterium</taxon>
    </lineage>
</organism>
<evidence type="ECO:0000313" key="3">
    <source>
        <dbReference type="EMBL" id="KNZ42946.1"/>
    </source>
</evidence>
<comment type="caution">
    <text evidence="3">The sequence shown here is derived from an EMBL/GenBank/DDBJ whole genome shotgun (WGS) entry which is preliminary data.</text>
</comment>
<dbReference type="RefSeq" id="WP_050739127.1">
    <property type="nucleotide sequence ID" value="NZ_LGYO01000008.1"/>
</dbReference>
<sequence length="530" mass="59385">MKRIFLIFFGFAFLFSPMTIIQAQNNSPAEIENILVLYDQLAVGTEYSNNLNALETVLSAMSQTMEIMPMADYDQGRLFNYSKVIFLKNTEHPIASEILKNDINRYTGEMIYLGFLTPGLISKLDGLDINRQLGRGVSLNFNQITTDSVWINELRVINRRPVVGESTLAVNGEAYPFSTRVDNIIYVPTFIGNEGFQLCLGGLLKTWINPNESTSMVLLIPEIYPFSDLNMVVEMSDRFYENGIPFTLGVVPMDENLDYPAMVRFYEVLRYAQSRNGSILIHRPNPETVSNSDTILSEKMTAVVDAMVAQGVFPLGIVVTEELFFKDIGSVGPLNSFSSGSIIQNQRVTETGVKKAWTFEQSGLGIAFETIKSTRSQDRNFGELPINTTIILPLPVDETALTTDVDDINNKWLSLTDYKSLYNQWVIGQNTLESGPKGILINGTPVSLAFMEGTIDKDYVYKKPPDYSLEKVFNAGNTLLLVVVGIIIIIFVSIVGFSRSVYLNKFRKINKPDEKKDPGNIETDKEDQTL</sequence>
<evidence type="ECO:0008006" key="5">
    <source>
        <dbReference type="Google" id="ProtNLM"/>
    </source>
</evidence>
<dbReference type="AlphaFoldDB" id="A0A0L6U365"/>
<keyword evidence="1" id="KW-0812">Transmembrane</keyword>
<name>A0A0L6U365_9FIRM</name>
<keyword evidence="2" id="KW-0732">Signal</keyword>
<feature type="signal peptide" evidence="2">
    <location>
        <begin position="1"/>
        <end position="23"/>
    </location>
</feature>
<keyword evidence="1" id="KW-1133">Transmembrane helix</keyword>
<reference evidence="4" key="1">
    <citation type="submission" date="2015-07" db="EMBL/GenBank/DDBJ databases">
        <title>Draft genome sequence of Acetobacterium bakii DSM 8293, a potential psychrophilic chemical producer through syngas fermentation.</title>
        <authorList>
            <person name="Song Y."/>
            <person name="Hwang S."/>
            <person name="Cho B.-K."/>
        </authorList>
    </citation>
    <scope>NUCLEOTIDE SEQUENCE [LARGE SCALE GENOMIC DNA]</scope>
    <source>
        <strain evidence="4">DSM 8239</strain>
    </source>
</reference>
<dbReference type="STRING" id="52689.AKG39_04295"/>
<dbReference type="EMBL" id="LGYO01000008">
    <property type="protein sequence ID" value="KNZ42946.1"/>
    <property type="molecule type" value="Genomic_DNA"/>
</dbReference>
<protein>
    <recommendedName>
        <fullName evidence="5">DUF2334 domain-containing protein</fullName>
    </recommendedName>
</protein>
<accession>A0A0L6U365</accession>
<evidence type="ECO:0000256" key="2">
    <source>
        <dbReference type="SAM" id="SignalP"/>
    </source>
</evidence>
<keyword evidence="1" id="KW-0472">Membrane</keyword>
<gene>
    <name evidence="3" type="ORF">AKG39_04295</name>
</gene>